<dbReference type="InterPro" id="IPR011059">
    <property type="entry name" value="Metal-dep_hydrolase_composite"/>
</dbReference>
<keyword evidence="1" id="KW-0732">Signal</keyword>
<dbReference type="Proteomes" id="UP000754644">
    <property type="component" value="Unassembled WGS sequence"/>
</dbReference>
<dbReference type="SUPFAM" id="SSF51556">
    <property type="entry name" value="Metallo-dependent hydrolases"/>
    <property type="match status" value="1"/>
</dbReference>
<dbReference type="Gene3D" id="3.40.50.10910">
    <property type="entry name" value="Amidohydrolase"/>
    <property type="match status" value="1"/>
</dbReference>
<accession>A0A972VY86</accession>
<sequence>MSVLSILLLSIVMLLFAPVTEAQITEAEPEQNLKVEAARWDISHPDYTVSASQASLNVSEGTWMSLDISPDGKQIVFDLLGDIYRIPFAGGLAEPLRSGLAWEIQPRYSPDGGSIAFTSDIEGGDNIWVLDLASKQARQITYEKFRLMNSPTWHPEGQYIAARKHFTTSRSLGTGEIWLFDAGGNQDDKGVPIIERVDPALQKELGEPTFAPDGQSLYFTRDSTPGNTFIYHQDTNNEVFQIRQVDLSTSEVKTVVGGPGGAVRPTPSPDGRYLAYVKRVRTISRLFLLDLVSGTETMLVATLDQDMQETWAVQGLYPTMAWTPDSQQIIYWAGGKIWRVGLQGSAPVNIPFQVSDTRDIYPPPRFNVDVAPDQFDTRMVRFAQPSPDGQSIVFESLGRLLIKTGDAAPRVVTREQADGFDFSPVWSPDSRYIYFIRWNDQTLASIRRVKQQGGKSEQLNRQTGQYTELSISVDGQTLAYRKLKGGSFLSPDWGQKPGIYLVDIKTRDAQFVGDQGSLPRLTADGRVTVQDRQSGVGRGSSSASTQLLSMTRDGLDVRVVAESEFATRLLPSPNDRYLAFLENHHVYVTMLAKTGKSLTVGRETGGLPTQQLSLVGGEYLHWSEDSEILSWSVGAEMKSVNVVAAMGATEDDGPKLSSVNLSQVVDAARPAGLLAITGATVITMDAQRQVIEQATILVQDNRIVSIGPQSNVVVPANAQRLDATGQFIVPGLIDVHAHGAYGSGQIIPQQNWDSLAHLALGVTTLHNPSSRATQVFAASEYARAGLILSPRIFSTGEIVYGAKSTSWAPIDSLDDALSHIRRLKAQGAISIKNYNQPRRDQRQQVIEAARQEGLMTVAEGGSLFHMDMNLIADGTTGVEHNVPTLVMYDDVTQFWRQSKSAYTPTLVVTYNGLTSEDYFYQETEVWKHPLLSNFVPPSVLQPRSVRRPMAPETDYKDDDSAASAKVLMEAGVLVSTGGHGQREGLSTHWEMWSFVRGGMSPMQALSAATINPATYIGMSQDLGSLEVGKLADMVILDGDPLADIRHTDKISKVVLNGRVFAASTLQEVVTGNQKLTPFWWQNRAQDQIR</sequence>
<proteinExistence type="predicted"/>
<dbReference type="GO" id="GO:0016810">
    <property type="term" value="F:hydrolase activity, acting on carbon-nitrogen (but not peptide) bonds"/>
    <property type="evidence" value="ECO:0007669"/>
    <property type="project" value="InterPro"/>
</dbReference>
<dbReference type="Gene3D" id="1.20.58.520">
    <property type="entry name" value="Amidohydrolase"/>
    <property type="match status" value="1"/>
</dbReference>
<dbReference type="InterPro" id="IPR011659">
    <property type="entry name" value="WD40"/>
</dbReference>
<dbReference type="Pfam" id="PF01979">
    <property type="entry name" value="Amidohydro_1"/>
    <property type="match status" value="1"/>
</dbReference>
<reference evidence="3" key="1">
    <citation type="submission" date="2020-05" db="EMBL/GenBank/DDBJ databases">
        <title>Sulfur intermediates as new biogeochemical hubs in an aquatic model microbial ecosystem.</title>
        <authorList>
            <person name="Vigneron A."/>
        </authorList>
    </citation>
    <scope>NUCLEOTIDE SEQUENCE</scope>
    <source>
        <strain evidence="3">Bin.250</strain>
    </source>
</reference>
<dbReference type="PANTHER" id="PTHR43135:SF3">
    <property type="entry name" value="ALPHA-D-RIBOSE 1-METHYLPHOSPHONATE 5-TRIPHOSPHATE DIPHOSPHATASE"/>
    <property type="match status" value="1"/>
</dbReference>
<evidence type="ECO:0000313" key="3">
    <source>
        <dbReference type="EMBL" id="NQV65873.1"/>
    </source>
</evidence>
<dbReference type="SUPFAM" id="SSF82171">
    <property type="entry name" value="DPP6 N-terminal domain-like"/>
    <property type="match status" value="1"/>
</dbReference>
<dbReference type="Gene3D" id="2.30.40.10">
    <property type="entry name" value="Urease, subunit C, domain 1"/>
    <property type="match status" value="1"/>
</dbReference>
<dbReference type="SUPFAM" id="SSF69304">
    <property type="entry name" value="Tricorn protease N-terminal domain"/>
    <property type="match status" value="1"/>
</dbReference>
<dbReference type="EMBL" id="JABMOJ010000416">
    <property type="protein sequence ID" value="NQV65873.1"/>
    <property type="molecule type" value="Genomic_DNA"/>
</dbReference>
<dbReference type="SUPFAM" id="SSF51338">
    <property type="entry name" value="Composite domain of metallo-dependent hydrolases"/>
    <property type="match status" value="1"/>
</dbReference>
<feature type="chain" id="PRO_5038113531" evidence="1">
    <location>
        <begin position="23"/>
        <end position="1089"/>
    </location>
</feature>
<evidence type="ECO:0000259" key="2">
    <source>
        <dbReference type="Pfam" id="PF01979"/>
    </source>
</evidence>
<dbReference type="Gene3D" id="2.120.10.30">
    <property type="entry name" value="TolB, C-terminal domain"/>
    <property type="match status" value="2"/>
</dbReference>
<feature type="signal peptide" evidence="1">
    <location>
        <begin position="1"/>
        <end position="22"/>
    </location>
</feature>
<dbReference type="Pfam" id="PF07676">
    <property type="entry name" value="PD40"/>
    <property type="match status" value="4"/>
</dbReference>
<dbReference type="PANTHER" id="PTHR43135">
    <property type="entry name" value="ALPHA-D-RIBOSE 1-METHYLPHOSPHONATE 5-TRIPHOSPHATE DIPHOSPHATASE"/>
    <property type="match status" value="1"/>
</dbReference>
<dbReference type="InterPro" id="IPR006680">
    <property type="entry name" value="Amidohydro-rel"/>
</dbReference>
<gene>
    <name evidence="3" type="ORF">HQ497_10970</name>
</gene>
<comment type="caution">
    <text evidence="3">The sequence shown here is derived from an EMBL/GenBank/DDBJ whole genome shotgun (WGS) entry which is preliminary data.</text>
</comment>
<dbReference type="InterPro" id="IPR011042">
    <property type="entry name" value="6-blade_b-propeller_TolB-like"/>
</dbReference>
<evidence type="ECO:0000313" key="4">
    <source>
        <dbReference type="Proteomes" id="UP000754644"/>
    </source>
</evidence>
<dbReference type="InterPro" id="IPR051781">
    <property type="entry name" value="Metallo-dep_Hydrolase"/>
</dbReference>
<dbReference type="Gene3D" id="3.30.110.90">
    <property type="entry name" value="Amidohydrolase"/>
    <property type="match status" value="1"/>
</dbReference>
<name>A0A972VY86_9GAMM</name>
<dbReference type="AlphaFoldDB" id="A0A972VY86"/>
<protein>
    <submittedName>
        <fullName evidence="3">PD40 domain-containing protein</fullName>
    </submittedName>
</protein>
<evidence type="ECO:0000256" key="1">
    <source>
        <dbReference type="SAM" id="SignalP"/>
    </source>
</evidence>
<feature type="domain" description="Amidohydrolase-related" evidence="2">
    <location>
        <begin position="727"/>
        <end position="1059"/>
    </location>
</feature>
<organism evidence="3 4">
    <name type="scientific">SAR86 cluster bacterium</name>
    <dbReference type="NCBI Taxonomy" id="2030880"/>
    <lineage>
        <taxon>Bacteria</taxon>
        <taxon>Pseudomonadati</taxon>
        <taxon>Pseudomonadota</taxon>
        <taxon>Gammaproteobacteria</taxon>
        <taxon>SAR86 cluster</taxon>
    </lineage>
</organism>
<dbReference type="InterPro" id="IPR032466">
    <property type="entry name" value="Metal_Hydrolase"/>
</dbReference>